<dbReference type="PANTHER" id="PTHR12616:SF8">
    <property type="entry name" value="VACUOLAR PROTEIN SORTING-ASSOCIATED PROTEIN 8 HOMOLOG"/>
    <property type="match status" value="1"/>
</dbReference>
<gene>
    <name evidence="3" type="ORF">EZS28_015332</name>
</gene>
<dbReference type="GO" id="GO:0005770">
    <property type="term" value="C:late endosome"/>
    <property type="evidence" value="ECO:0007669"/>
    <property type="project" value="TreeGrafter"/>
</dbReference>
<feature type="region of interest" description="Disordered" evidence="1">
    <location>
        <begin position="666"/>
        <end position="690"/>
    </location>
</feature>
<dbReference type="GO" id="GO:0034058">
    <property type="term" value="P:endosomal vesicle fusion"/>
    <property type="evidence" value="ECO:0007669"/>
    <property type="project" value="TreeGrafter"/>
</dbReference>
<dbReference type="GO" id="GO:0009267">
    <property type="term" value="P:cellular response to starvation"/>
    <property type="evidence" value="ECO:0007669"/>
    <property type="project" value="TreeGrafter"/>
</dbReference>
<evidence type="ECO:0000313" key="4">
    <source>
        <dbReference type="Proteomes" id="UP000324800"/>
    </source>
</evidence>
<dbReference type="InterPro" id="IPR036322">
    <property type="entry name" value="WD40_repeat_dom_sf"/>
</dbReference>
<protein>
    <submittedName>
        <fullName evidence="3">Putative vacuolar protein sorting-associated protein 41</fullName>
    </submittedName>
</protein>
<dbReference type="InterPro" id="IPR045111">
    <property type="entry name" value="Vps41/Vps8"/>
</dbReference>
<dbReference type="Pfam" id="PF23411">
    <property type="entry name" value="Beta-prop_Vps41"/>
    <property type="match status" value="1"/>
</dbReference>
<dbReference type="EMBL" id="SNRW01003701">
    <property type="protein sequence ID" value="KAA6389142.1"/>
    <property type="molecule type" value="Genomic_DNA"/>
</dbReference>
<accession>A0A5J4W395</accession>
<dbReference type="SUPFAM" id="SSF50978">
    <property type="entry name" value="WD40 repeat-like"/>
    <property type="match status" value="1"/>
</dbReference>
<dbReference type="PANTHER" id="PTHR12616">
    <property type="entry name" value="VACUOLAR PROTEIN SORTING VPS41"/>
    <property type="match status" value="1"/>
</dbReference>
<evidence type="ECO:0000313" key="3">
    <source>
        <dbReference type="EMBL" id="KAA6389142.1"/>
    </source>
</evidence>
<name>A0A5J4W395_9EUKA</name>
<dbReference type="InterPro" id="IPR011990">
    <property type="entry name" value="TPR-like_helical_dom_sf"/>
</dbReference>
<dbReference type="GO" id="GO:0006623">
    <property type="term" value="P:protein targeting to vacuole"/>
    <property type="evidence" value="ECO:0007669"/>
    <property type="project" value="InterPro"/>
</dbReference>
<dbReference type="GO" id="GO:0016236">
    <property type="term" value="P:macroautophagy"/>
    <property type="evidence" value="ECO:0007669"/>
    <property type="project" value="TreeGrafter"/>
</dbReference>
<organism evidence="3 4">
    <name type="scientific">Streblomastix strix</name>
    <dbReference type="NCBI Taxonomy" id="222440"/>
    <lineage>
        <taxon>Eukaryota</taxon>
        <taxon>Metamonada</taxon>
        <taxon>Preaxostyla</taxon>
        <taxon>Oxymonadida</taxon>
        <taxon>Streblomastigidae</taxon>
        <taxon>Streblomastix</taxon>
    </lineage>
</organism>
<dbReference type="Pfam" id="PF23556">
    <property type="entry name" value="TPR_Vps41"/>
    <property type="match status" value="1"/>
</dbReference>
<feature type="domain" description="Vps41 beta-propeller" evidence="2">
    <location>
        <begin position="32"/>
        <end position="343"/>
    </location>
</feature>
<proteinExistence type="predicted"/>
<evidence type="ECO:0000259" key="2">
    <source>
        <dbReference type="Pfam" id="PF23411"/>
    </source>
</evidence>
<feature type="compositionally biased region" description="Acidic residues" evidence="1">
    <location>
        <begin position="667"/>
        <end position="683"/>
    </location>
</feature>
<dbReference type="OrthoDB" id="244107at2759"/>
<sequence>MSGEEENEVEPMLKYNLISLGLLGEERGAGACCCSVHPKCLLLGTTDGRVLVSDFQGTIIKQIKVSSLPVNDVTISETLYAGIATDDGKIRIIDIFGFGKKDEQYDYDKQVYTIALHPRFGEENQDFIFGGRDGKLIQRGKSLFNRNSELVVDEGEILNCKWNGRYLAWANSTGVRIYDFKKKSPTAKVALFPPQQAQLTKMYPISLCWRNKTDLFIGCGNRILIYRISEVPDENNRLAKIVHLIDGLDYIVCGVAPFMHHMAVLCCYEPDTPQSPSEPAELRVFRLDTLPQGKVPLEDTLRAEITCDQLEIAGQERWRWKDYKLVCLPGDAKLFVMTPQCVVEVQHVEVDDHINWLVARNRFAEALRDAQTADPRELHTITVEHIVAMYLGSLMRESDWGGAIHLANTHLSTNPQMFQALVMALVHVERLEELGDIPLDNPRLEPRIYELVLAYHLPRSPHIFSRELQRMTANVHYDPAVLLQQIQEIASMREEILNLTSGILYIIYQYNLFIYLYIYLYIPGSTQSTVDEQISTLRNLASNRFIRQQVLDRCLADAGIRLRNRKTMQKERYILLTAMFQERLRVIQQLPQKQIKSVEKEQGDVSKVLPDNSQGKQAVFGDLTDREYQFVRDCLAQGAFGGLPDNLSDKYLAGYSRYSLDCTGSVEDQDVDDVDEENEENEERGDQNGVFGMSFDADFILGDTSDAGQLINGDQNRNQDINAALNERKAQAQRRAKIRARARRLEMNDQDQNEQLDTTTLDADIQTLLEVEVQNKEHRAAQAIASLLHKAMSEARKAIQATEQMNQFFSHLLALFVRQPETPEEAEAERIAIMEENEHNLINAKYESIQNQSLIKPTAVRPFNESGSPASPIVSNSPNADIQPSIHQQPQDTIETSVVALSKSYDAFRTSPWMLRALLAGLQQPLMSFIAQLSPSRILLHEYIGQHSESLLIRIDVALRLQRDERRRFVYQMLQQEEQRRKEYQVEKTDVADLHQRIQPQDKNETSNQQNVKNECNKVFDFMQQHWEETRILLLPNIKRFYSLSPKRTLDLLVDTSLNAPLVQTNIQQTTSTQLRIQGSCTVDDVCTSLQTIGDDLFLLKYLHRIFRTDSSRCKRWYDDMIRLYADHMPNELLPFLQQATGYNLPRALRLCEDYGFYPGMIYILQQMGSSIRALEVMVLGMRDIAGAVRLYEEHNRDQQLLTRIVELCTDPKYLQRMSRHDNVPQTLASEMLSELAGSVNPHQLLRLIPQGRVIPGLKSSLIELLNKARLHKSVLHAAEQAARKDNVVLMERLVSIRRRGVFIEPEARCAICDEVITRNASDGGRIITPSTAPQPPFTPFGKYELQLNENIITFLCGHPAHESCVFRAQEERKLNGLDDDIQSLTQAPQPLISTDKGVEMFCFKCRR</sequence>
<comment type="caution">
    <text evidence="3">The sequence shown here is derived from an EMBL/GenBank/DDBJ whole genome shotgun (WGS) entry which is preliminary data.</text>
</comment>
<dbReference type="InterPro" id="IPR057780">
    <property type="entry name" value="Beta-prop_Vps41"/>
</dbReference>
<dbReference type="InterPro" id="IPR015943">
    <property type="entry name" value="WD40/YVTN_repeat-like_dom_sf"/>
</dbReference>
<dbReference type="Proteomes" id="UP000324800">
    <property type="component" value="Unassembled WGS sequence"/>
</dbReference>
<reference evidence="3 4" key="1">
    <citation type="submission" date="2019-03" db="EMBL/GenBank/DDBJ databases">
        <title>Single cell metagenomics reveals metabolic interactions within the superorganism composed of flagellate Streblomastix strix and complex community of Bacteroidetes bacteria on its surface.</title>
        <authorList>
            <person name="Treitli S.C."/>
            <person name="Kolisko M."/>
            <person name="Husnik F."/>
            <person name="Keeling P."/>
            <person name="Hampl V."/>
        </authorList>
    </citation>
    <scope>NUCLEOTIDE SEQUENCE [LARGE SCALE GENOMIC DNA]</scope>
    <source>
        <strain evidence="3">ST1C</strain>
    </source>
</reference>
<dbReference type="Gene3D" id="1.25.40.10">
    <property type="entry name" value="Tetratricopeptide repeat domain"/>
    <property type="match status" value="1"/>
</dbReference>
<evidence type="ECO:0000256" key="1">
    <source>
        <dbReference type="SAM" id="MobiDB-lite"/>
    </source>
</evidence>
<dbReference type="GO" id="GO:0030897">
    <property type="term" value="C:HOPS complex"/>
    <property type="evidence" value="ECO:0007669"/>
    <property type="project" value="TreeGrafter"/>
</dbReference>
<dbReference type="Gene3D" id="2.130.10.10">
    <property type="entry name" value="YVTN repeat-like/Quinoprotein amine dehydrogenase"/>
    <property type="match status" value="1"/>
</dbReference>